<dbReference type="InterPro" id="IPR001647">
    <property type="entry name" value="HTH_TetR"/>
</dbReference>
<evidence type="ECO:0000313" key="7">
    <source>
        <dbReference type="Proteomes" id="UP001500166"/>
    </source>
</evidence>
<dbReference type="InterPro" id="IPR036271">
    <property type="entry name" value="Tet_transcr_reg_TetR-rel_C_sf"/>
</dbReference>
<proteinExistence type="predicted"/>
<dbReference type="Proteomes" id="UP001500166">
    <property type="component" value="Unassembled WGS sequence"/>
</dbReference>
<dbReference type="PANTHER" id="PTHR47506:SF10">
    <property type="entry name" value="TRANSCRIPTIONAL REGULATORY PROTEIN"/>
    <property type="match status" value="1"/>
</dbReference>
<dbReference type="Gene3D" id="1.10.10.60">
    <property type="entry name" value="Homeodomain-like"/>
    <property type="match status" value="1"/>
</dbReference>
<gene>
    <name evidence="6" type="ORF">GCM10009824_12000</name>
</gene>
<dbReference type="RefSeq" id="WP_344224100.1">
    <property type="nucleotide sequence ID" value="NZ_BAAAQA010000014.1"/>
</dbReference>
<dbReference type="Pfam" id="PF00440">
    <property type="entry name" value="TetR_N"/>
    <property type="match status" value="1"/>
</dbReference>
<evidence type="ECO:0000256" key="2">
    <source>
        <dbReference type="ARBA" id="ARBA00023125"/>
    </source>
</evidence>
<evidence type="ECO:0000256" key="3">
    <source>
        <dbReference type="ARBA" id="ARBA00023163"/>
    </source>
</evidence>
<dbReference type="SUPFAM" id="SSF46689">
    <property type="entry name" value="Homeodomain-like"/>
    <property type="match status" value="1"/>
</dbReference>
<dbReference type="Gene3D" id="1.10.357.10">
    <property type="entry name" value="Tetracycline Repressor, domain 2"/>
    <property type="match status" value="1"/>
</dbReference>
<comment type="caution">
    <text evidence="6">The sequence shown here is derived from an EMBL/GenBank/DDBJ whole genome shotgun (WGS) entry which is preliminary data.</text>
</comment>
<dbReference type="Pfam" id="PF16925">
    <property type="entry name" value="TetR_C_13"/>
    <property type="match status" value="1"/>
</dbReference>
<dbReference type="InterPro" id="IPR009057">
    <property type="entry name" value="Homeodomain-like_sf"/>
</dbReference>
<feature type="domain" description="HTH tetR-type" evidence="5">
    <location>
        <begin position="9"/>
        <end position="69"/>
    </location>
</feature>
<keyword evidence="1" id="KW-0805">Transcription regulation</keyword>
<evidence type="ECO:0000313" key="6">
    <source>
        <dbReference type="EMBL" id="GAA2114630.1"/>
    </source>
</evidence>
<sequence>MARTGRPRSFDEESIVDRARERFWERGYAATSIRTLADDLGVLPGSLHAAFGSKRVLFLRSLQDFAEMSHSSVQSLATSDAPLDAVRGLLESVLEAAHEAPGRGCMLGNTAIEMLPQDEEARMIVHSGLQSFEHGIENGLRAAQQAGEVRKDIDCRSQARLLVTLVQGLHVTARAERTPEKLYDVIDVALGAIRESEPTS</sequence>
<dbReference type="PANTHER" id="PTHR47506">
    <property type="entry name" value="TRANSCRIPTIONAL REGULATORY PROTEIN"/>
    <property type="match status" value="1"/>
</dbReference>
<reference evidence="7" key="1">
    <citation type="journal article" date="2019" name="Int. J. Syst. Evol. Microbiol.">
        <title>The Global Catalogue of Microorganisms (GCM) 10K type strain sequencing project: providing services to taxonomists for standard genome sequencing and annotation.</title>
        <authorList>
            <consortium name="The Broad Institute Genomics Platform"/>
            <consortium name="The Broad Institute Genome Sequencing Center for Infectious Disease"/>
            <person name="Wu L."/>
            <person name="Ma J."/>
        </authorList>
    </citation>
    <scope>NUCLEOTIDE SEQUENCE [LARGE SCALE GENOMIC DNA]</scope>
    <source>
        <strain evidence="7">JCM 15914</strain>
    </source>
</reference>
<organism evidence="6 7">
    <name type="scientific">Kocuria atrinae</name>
    <dbReference type="NCBI Taxonomy" id="592377"/>
    <lineage>
        <taxon>Bacteria</taxon>
        <taxon>Bacillati</taxon>
        <taxon>Actinomycetota</taxon>
        <taxon>Actinomycetes</taxon>
        <taxon>Micrococcales</taxon>
        <taxon>Micrococcaceae</taxon>
        <taxon>Kocuria</taxon>
    </lineage>
</organism>
<feature type="DNA-binding region" description="H-T-H motif" evidence="4">
    <location>
        <begin position="32"/>
        <end position="51"/>
    </location>
</feature>
<keyword evidence="2 4" id="KW-0238">DNA-binding</keyword>
<evidence type="ECO:0000256" key="1">
    <source>
        <dbReference type="ARBA" id="ARBA00023015"/>
    </source>
</evidence>
<accession>A0ABP5JGI3</accession>
<dbReference type="PROSITE" id="PS50977">
    <property type="entry name" value="HTH_TETR_2"/>
    <property type="match status" value="1"/>
</dbReference>
<keyword evidence="7" id="KW-1185">Reference proteome</keyword>
<name>A0ABP5JGI3_9MICC</name>
<evidence type="ECO:0000259" key="5">
    <source>
        <dbReference type="PROSITE" id="PS50977"/>
    </source>
</evidence>
<protein>
    <submittedName>
        <fullName evidence="6">TetR/AcrR family transcriptional regulator</fullName>
    </submittedName>
</protein>
<dbReference type="EMBL" id="BAAAQA010000014">
    <property type="protein sequence ID" value="GAA2114630.1"/>
    <property type="molecule type" value="Genomic_DNA"/>
</dbReference>
<evidence type="ECO:0000256" key="4">
    <source>
        <dbReference type="PROSITE-ProRule" id="PRU00335"/>
    </source>
</evidence>
<dbReference type="InterPro" id="IPR011075">
    <property type="entry name" value="TetR_C"/>
</dbReference>
<dbReference type="SUPFAM" id="SSF48498">
    <property type="entry name" value="Tetracyclin repressor-like, C-terminal domain"/>
    <property type="match status" value="1"/>
</dbReference>
<keyword evidence="3" id="KW-0804">Transcription</keyword>